<dbReference type="GO" id="GO:0060255">
    <property type="term" value="P:regulation of macromolecule metabolic process"/>
    <property type="evidence" value="ECO:0007669"/>
    <property type="project" value="UniProtKB-ARBA"/>
</dbReference>
<dbReference type="OMA" id="HRNTHWA"/>
<keyword evidence="4" id="KW-0788">Thiol protease</keyword>
<reference evidence="6" key="3">
    <citation type="submission" date="2025-09" db="UniProtKB">
        <authorList>
            <consortium name="Ensembl"/>
        </authorList>
    </citation>
    <scope>IDENTIFICATION</scope>
</reference>
<keyword evidence="2" id="KW-0645">Protease</keyword>
<dbReference type="InParanoid" id="F6PI87"/>
<dbReference type="SUPFAM" id="SSF54001">
    <property type="entry name" value="Cysteine proteinases"/>
    <property type="match status" value="1"/>
</dbReference>
<evidence type="ECO:0000256" key="3">
    <source>
        <dbReference type="ARBA" id="ARBA00022801"/>
    </source>
</evidence>
<dbReference type="GO" id="GO:0016926">
    <property type="term" value="P:protein desumoylation"/>
    <property type="evidence" value="ECO:0000318"/>
    <property type="project" value="GO_Central"/>
</dbReference>
<dbReference type="Pfam" id="PF02902">
    <property type="entry name" value="Peptidase_C48"/>
    <property type="match status" value="1"/>
</dbReference>
<dbReference type="AlphaFoldDB" id="F6PI87"/>
<name>F6PI87_CIOIN</name>
<protein>
    <recommendedName>
        <fullName evidence="5">Ubiquitin-like protease family profile domain-containing protein</fullName>
    </recommendedName>
</protein>
<dbReference type="GO" id="GO:0006508">
    <property type="term" value="P:proteolysis"/>
    <property type="evidence" value="ECO:0007669"/>
    <property type="project" value="UniProtKB-KW"/>
</dbReference>
<dbReference type="InterPro" id="IPR003653">
    <property type="entry name" value="Peptidase_C48_C"/>
</dbReference>
<dbReference type="Gene3D" id="3.40.395.10">
    <property type="entry name" value="Adenoviral Proteinase, Chain A"/>
    <property type="match status" value="1"/>
</dbReference>
<dbReference type="Proteomes" id="UP000008144">
    <property type="component" value="Unassembled WGS sequence"/>
</dbReference>
<keyword evidence="7" id="KW-1185">Reference proteome</keyword>
<sequence length="187" mass="21764">MTLDGLNWLNDEIINFYMELIVSRSNTTDNLPSCHAMNTFFYPKLKSQGYKSVRRWTKRVDVFSKDIVIYPIHLGVHWTLAVVKFGDKRIEYFDSMGATNTECLEILKSYLVSEHQDKKKADYDVSGWKIINMPHTEIPQQMNGSDCGVFTCTFAEYIARNSPLTFKQSDMPNIRRMMVWEIVNGKL</sequence>
<dbReference type="Ensembl" id="ENSCINT00000020258.3">
    <property type="protein sequence ID" value="ENSCINP00000020258.3"/>
    <property type="gene ID" value="ENSCING00000010138.3"/>
</dbReference>
<dbReference type="GeneTree" id="ENSGT00940000167730"/>
<evidence type="ECO:0000313" key="7">
    <source>
        <dbReference type="Proteomes" id="UP000008144"/>
    </source>
</evidence>
<reference evidence="7" key="1">
    <citation type="journal article" date="2002" name="Science">
        <title>The draft genome of Ciona intestinalis: insights into chordate and vertebrate origins.</title>
        <authorList>
            <person name="Dehal P."/>
            <person name="Satou Y."/>
            <person name="Campbell R.K."/>
            <person name="Chapman J."/>
            <person name="Degnan B."/>
            <person name="De Tomaso A."/>
            <person name="Davidson B."/>
            <person name="Di Gregorio A."/>
            <person name="Gelpke M."/>
            <person name="Goodstein D.M."/>
            <person name="Harafuji N."/>
            <person name="Hastings K.E."/>
            <person name="Ho I."/>
            <person name="Hotta K."/>
            <person name="Huang W."/>
            <person name="Kawashima T."/>
            <person name="Lemaire P."/>
            <person name="Martinez D."/>
            <person name="Meinertzhagen I.A."/>
            <person name="Necula S."/>
            <person name="Nonaka M."/>
            <person name="Putnam N."/>
            <person name="Rash S."/>
            <person name="Saiga H."/>
            <person name="Satake M."/>
            <person name="Terry A."/>
            <person name="Yamada L."/>
            <person name="Wang H.G."/>
            <person name="Awazu S."/>
            <person name="Azumi K."/>
            <person name="Boore J."/>
            <person name="Branno M."/>
            <person name="Chin-Bow S."/>
            <person name="DeSantis R."/>
            <person name="Doyle S."/>
            <person name="Francino P."/>
            <person name="Keys D.N."/>
            <person name="Haga S."/>
            <person name="Hayashi H."/>
            <person name="Hino K."/>
            <person name="Imai K.S."/>
            <person name="Inaba K."/>
            <person name="Kano S."/>
            <person name="Kobayashi K."/>
            <person name="Kobayashi M."/>
            <person name="Lee B.I."/>
            <person name="Makabe K.W."/>
            <person name="Manohar C."/>
            <person name="Matassi G."/>
            <person name="Medina M."/>
            <person name="Mochizuki Y."/>
            <person name="Mount S."/>
            <person name="Morishita T."/>
            <person name="Miura S."/>
            <person name="Nakayama A."/>
            <person name="Nishizaka S."/>
            <person name="Nomoto H."/>
            <person name="Ohta F."/>
            <person name="Oishi K."/>
            <person name="Rigoutsos I."/>
            <person name="Sano M."/>
            <person name="Sasaki A."/>
            <person name="Sasakura Y."/>
            <person name="Shoguchi E."/>
            <person name="Shin-i T."/>
            <person name="Spagnuolo A."/>
            <person name="Stainier D."/>
            <person name="Suzuki M.M."/>
            <person name="Tassy O."/>
            <person name="Takatori N."/>
            <person name="Tokuoka M."/>
            <person name="Yagi K."/>
            <person name="Yoshizaki F."/>
            <person name="Wada S."/>
            <person name="Zhang C."/>
            <person name="Hyatt P.D."/>
            <person name="Larimer F."/>
            <person name="Detter C."/>
            <person name="Doggett N."/>
            <person name="Glavina T."/>
            <person name="Hawkins T."/>
            <person name="Richardson P."/>
            <person name="Lucas S."/>
            <person name="Kohara Y."/>
            <person name="Levine M."/>
            <person name="Satoh N."/>
            <person name="Rokhsar D.S."/>
        </authorList>
    </citation>
    <scope>NUCLEOTIDE SEQUENCE [LARGE SCALE GENOMIC DNA]</scope>
</reference>
<evidence type="ECO:0000256" key="4">
    <source>
        <dbReference type="ARBA" id="ARBA00022807"/>
    </source>
</evidence>
<dbReference type="PANTHER" id="PTHR12606">
    <property type="entry name" value="SENTRIN/SUMO-SPECIFIC PROTEASE"/>
    <property type="match status" value="1"/>
</dbReference>
<evidence type="ECO:0000259" key="5">
    <source>
        <dbReference type="PROSITE" id="PS50600"/>
    </source>
</evidence>
<feature type="domain" description="Ubiquitin-like protease family profile" evidence="5">
    <location>
        <begin position="1"/>
        <end position="158"/>
    </location>
</feature>
<evidence type="ECO:0000256" key="2">
    <source>
        <dbReference type="ARBA" id="ARBA00022670"/>
    </source>
</evidence>
<evidence type="ECO:0000256" key="1">
    <source>
        <dbReference type="ARBA" id="ARBA00005234"/>
    </source>
</evidence>
<organism evidence="6 7">
    <name type="scientific">Ciona intestinalis</name>
    <name type="common">Transparent sea squirt</name>
    <name type="synonym">Ascidia intestinalis</name>
    <dbReference type="NCBI Taxonomy" id="7719"/>
    <lineage>
        <taxon>Eukaryota</taxon>
        <taxon>Metazoa</taxon>
        <taxon>Chordata</taxon>
        <taxon>Tunicata</taxon>
        <taxon>Ascidiacea</taxon>
        <taxon>Phlebobranchia</taxon>
        <taxon>Cionidae</taxon>
        <taxon>Ciona</taxon>
    </lineage>
</organism>
<dbReference type="GO" id="GO:0016929">
    <property type="term" value="F:deSUMOylase activity"/>
    <property type="evidence" value="ECO:0000318"/>
    <property type="project" value="GO_Central"/>
</dbReference>
<comment type="similarity">
    <text evidence="1">Belongs to the peptidase C48 family.</text>
</comment>
<reference evidence="6" key="2">
    <citation type="submission" date="2025-08" db="UniProtKB">
        <authorList>
            <consortium name="Ensembl"/>
        </authorList>
    </citation>
    <scope>IDENTIFICATION</scope>
</reference>
<dbReference type="STRING" id="7719.ENSCINP00000020258"/>
<evidence type="ECO:0000313" key="6">
    <source>
        <dbReference type="Ensembl" id="ENSCINP00000020258.3"/>
    </source>
</evidence>
<dbReference type="InterPro" id="IPR038765">
    <property type="entry name" value="Papain-like_cys_pep_sf"/>
</dbReference>
<proteinExistence type="inferred from homology"/>
<accession>F6PI87</accession>
<dbReference type="HOGENOM" id="CLU_024324_2_2_1"/>
<dbReference type="MEROPS" id="C48.024"/>
<dbReference type="GO" id="GO:0080090">
    <property type="term" value="P:regulation of primary metabolic process"/>
    <property type="evidence" value="ECO:0007669"/>
    <property type="project" value="UniProtKB-ARBA"/>
</dbReference>
<dbReference type="PANTHER" id="PTHR12606:SF141">
    <property type="entry name" value="GH15225P-RELATED"/>
    <property type="match status" value="1"/>
</dbReference>
<dbReference type="GO" id="GO:0005634">
    <property type="term" value="C:nucleus"/>
    <property type="evidence" value="ECO:0000318"/>
    <property type="project" value="GO_Central"/>
</dbReference>
<dbReference type="PROSITE" id="PS50600">
    <property type="entry name" value="ULP_PROTEASE"/>
    <property type="match status" value="1"/>
</dbReference>
<dbReference type="FunFam" id="3.40.395.10:FF:000001">
    <property type="entry name" value="Sentrin-specific protease 1"/>
    <property type="match status" value="1"/>
</dbReference>
<keyword evidence="3" id="KW-0378">Hydrolase</keyword>